<evidence type="ECO:0000256" key="6">
    <source>
        <dbReference type="ARBA" id="ARBA00012251"/>
    </source>
</evidence>
<dbReference type="PROSITE" id="PS51873">
    <property type="entry name" value="TRIAD"/>
    <property type="match status" value="1"/>
</dbReference>
<dbReference type="EC" id="2.3.2.31" evidence="6"/>
<dbReference type="Gene3D" id="1.20.120.1750">
    <property type="match status" value="1"/>
</dbReference>
<keyword evidence="12" id="KW-0862">Zinc</keyword>
<keyword evidence="8" id="KW-0479">Metal-binding</keyword>
<dbReference type="GO" id="GO:0061630">
    <property type="term" value="F:ubiquitin protein ligase activity"/>
    <property type="evidence" value="ECO:0007669"/>
    <property type="project" value="UniProtKB-EC"/>
</dbReference>
<feature type="domain" description="RING-type" evidence="15">
    <location>
        <begin position="227"/>
        <end position="276"/>
    </location>
</feature>
<reference evidence="17 18" key="1">
    <citation type="submission" date="2024-01" db="EMBL/GenBank/DDBJ databases">
        <title>A telomere-to-telomere, gap-free genome of sweet tea (Lithocarpus litseifolius).</title>
        <authorList>
            <person name="Zhou J."/>
        </authorList>
    </citation>
    <scope>NUCLEOTIDE SEQUENCE [LARGE SCALE GENOMIC DNA]</scope>
    <source>
        <strain evidence="17">Zhou-2022a</strain>
        <tissue evidence="17">Leaf</tissue>
    </source>
</reference>
<evidence type="ECO:0000256" key="2">
    <source>
        <dbReference type="ARBA" id="ARBA00001947"/>
    </source>
</evidence>
<evidence type="ECO:0000313" key="18">
    <source>
        <dbReference type="Proteomes" id="UP001459277"/>
    </source>
</evidence>
<comment type="function">
    <text evidence="3">Might act as an E3 ubiquitin-protein ligase, or as part of E3 complex, which accepts ubiquitin from specific E2 ubiquitin-conjugating enzymes and then transfers it to substrates.</text>
</comment>
<dbReference type="InterPro" id="IPR031127">
    <property type="entry name" value="E3_UB_ligase_RBR"/>
</dbReference>
<feature type="compositionally biased region" description="Basic residues" evidence="14">
    <location>
        <begin position="61"/>
        <end position="71"/>
    </location>
</feature>
<keyword evidence="11" id="KW-0833">Ubl conjugation pathway</keyword>
<evidence type="ECO:0000256" key="7">
    <source>
        <dbReference type="ARBA" id="ARBA00022679"/>
    </source>
</evidence>
<evidence type="ECO:0000256" key="5">
    <source>
        <dbReference type="ARBA" id="ARBA00005884"/>
    </source>
</evidence>
<keyword evidence="9" id="KW-0677">Repeat</keyword>
<evidence type="ECO:0000259" key="16">
    <source>
        <dbReference type="PROSITE" id="PS51873"/>
    </source>
</evidence>
<comment type="pathway">
    <text evidence="4">Protein modification; protein ubiquitination.</text>
</comment>
<feature type="compositionally biased region" description="Basic and acidic residues" evidence="14">
    <location>
        <begin position="27"/>
        <end position="60"/>
    </location>
</feature>
<dbReference type="FunFam" id="3.30.40.10:FF:000019">
    <property type="entry name" value="RBR-type E3 ubiquitin transferase"/>
    <property type="match status" value="1"/>
</dbReference>
<dbReference type="InterPro" id="IPR044066">
    <property type="entry name" value="TRIAD_supradom"/>
</dbReference>
<dbReference type="PROSITE" id="PS50089">
    <property type="entry name" value="ZF_RING_2"/>
    <property type="match status" value="1"/>
</dbReference>
<evidence type="ECO:0000256" key="14">
    <source>
        <dbReference type="SAM" id="MobiDB-lite"/>
    </source>
</evidence>
<evidence type="ECO:0000256" key="8">
    <source>
        <dbReference type="ARBA" id="ARBA00022723"/>
    </source>
</evidence>
<dbReference type="EMBL" id="JAZDWU010000010">
    <property type="protein sequence ID" value="KAK9989329.1"/>
    <property type="molecule type" value="Genomic_DNA"/>
</dbReference>
<dbReference type="GO" id="GO:0008270">
    <property type="term" value="F:zinc ion binding"/>
    <property type="evidence" value="ECO:0007669"/>
    <property type="project" value="UniProtKB-KW"/>
</dbReference>
<evidence type="ECO:0000256" key="4">
    <source>
        <dbReference type="ARBA" id="ARBA00004906"/>
    </source>
</evidence>
<keyword evidence="18" id="KW-1185">Reference proteome</keyword>
<dbReference type="CDD" id="cd20346">
    <property type="entry name" value="BRcat_RBR_ANKIB1"/>
    <property type="match status" value="1"/>
</dbReference>
<dbReference type="PROSITE" id="PS00518">
    <property type="entry name" value="ZF_RING_1"/>
    <property type="match status" value="1"/>
</dbReference>
<dbReference type="Pfam" id="PF01485">
    <property type="entry name" value="IBR"/>
    <property type="match status" value="1"/>
</dbReference>
<dbReference type="InterPro" id="IPR013083">
    <property type="entry name" value="Znf_RING/FYVE/PHD"/>
</dbReference>
<evidence type="ECO:0000256" key="3">
    <source>
        <dbReference type="ARBA" id="ARBA00003976"/>
    </source>
</evidence>
<dbReference type="InterPro" id="IPR017907">
    <property type="entry name" value="Znf_RING_CS"/>
</dbReference>
<keyword evidence="10 13" id="KW-0863">Zinc-finger</keyword>
<sequence length="643" mass="74923">MHIVEILTWGSQKQNKEKNNLKHKREKWTTGEESIEGRTTRQTRIKDSGCGRSSGRESAKPRRRKSQKKGRVGSFLHKTSDRQHRERRVFVAAAAMDSEDYMYDSDAEETTYDDDDLYYYSDKEEENIAVGDDDDESRRNKKAKQSYIVLKESDIQQRQENDITEVSNVLSISKAAATVLLLNYNWRACDVQDEWFADEERIRKKVGLFEKPVFLLPNKLGKVELTCSICYENVRVSMMGWVSCGHPFCRECWEKYVSVAIEDGVGCLTLRCPEHRCNAVVDRDSIDLFAKKEDKERYLQYLIRSYIESNKRYKWCPGADCEYTVEFCEGGDDECYDVCCHCNNGFCWNCMDDAHRPVDCETVAKWQLKNSSEAENTAWLLVNTKPCPKCGKAIEKNQGCMHMTCRKPCGHEFCWMCLGTWKEHGERTGGFYACNTFQKNEAEGKYNEDEDIRKRAEKHLEKYTHYYERWAGNESSRKQAVKDLKQMQNDYMVRLSDLRGATDAELKFITDAWLQIIECRRVLKWTYAYGYYLPEDGDKKEKSKKGFFEYLQGEAESNLERLHHCIEKDIHNYLNKERPEEEFKNFRAKLSSLTTVTGNYFENLVKALENGLEDTSSQEACSSQEASSKIKSRTSKKGRKDYG</sequence>
<dbReference type="SMART" id="SM00647">
    <property type="entry name" value="IBR"/>
    <property type="match status" value="2"/>
</dbReference>
<proteinExistence type="inferred from homology"/>
<evidence type="ECO:0000256" key="9">
    <source>
        <dbReference type="ARBA" id="ARBA00022737"/>
    </source>
</evidence>
<organism evidence="17 18">
    <name type="scientific">Lithocarpus litseifolius</name>
    <dbReference type="NCBI Taxonomy" id="425828"/>
    <lineage>
        <taxon>Eukaryota</taxon>
        <taxon>Viridiplantae</taxon>
        <taxon>Streptophyta</taxon>
        <taxon>Embryophyta</taxon>
        <taxon>Tracheophyta</taxon>
        <taxon>Spermatophyta</taxon>
        <taxon>Magnoliopsida</taxon>
        <taxon>eudicotyledons</taxon>
        <taxon>Gunneridae</taxon>
        <taxon>Pentapetalae</taxon>
        <taxon>rosids</taxon>
        <taxon>fabids</taxon>
        <taxon>Fagales</taxon>
        <taxon>Fagaceae</taxon>
        <taxon>Lithocarpus</taxon>
    </lineage>
</organism>
<dbReference type="InterPro" id="IPR002867">
    <property type="entry name" value="IBR_dom"/>
</dbReference>
<evidence type="ECO:0000256" key="13">
    <source>
        <dbReference type="PROSITE-ProRule" id="PRU00175"/>
    </source>
</evidence>
<comment type="cofactor">
    <cofactor evidence="2">
        <name>Zn(2+)</name>
        <dbReference type="ChEBI" id="CHEBI:29105"/>
    </cofactor>
</comment>
<protein>
    <recommendedName>
        <fullName evidence="6">RBR-type E3 ubiquitin transferase</fullName>
        <ecNumber evidence="6">2.3.2.31</ecNumber>
    </recommendedName>
</protein>
<evidence type="ECO:0000256" key="12">
    <source>
        <dbReference type="ARBA" id="ARBA00022833"/>
    </source>
</evidence>
<dbReference type="Pfam" id="PF19422">
    <property type="entry name" value="Ariadne"/>
    <property type="match status" value="1"/>
</dbReference>
<dbReference type="InterPro" id="IPR001841">
    <property type="entry name" value="Znf_RING"/>
</dbReference>
<dbReference type="Pfam" id="PF22191">
    <property type="entry name" value="IBR_1"/>
    <property type="match status" value="1"/>
</dbReference>
<evidence type="ECO:0000313" key="17">
    <source>
        <dbReference type="EMBL" id="KAK9989329.1"/>
    </source>
</evidence>
<feature type="region of interest" description="Disordered" evidence="14">
    <location>
        <begin position="1"/>
        <end position="83"/>
    </location>
</feature>
<evidence type="ECO:0000256" key="11">
    <source>
        <dbReference type="ARBA" id="ARBA00022786"/>
    </source>
</evidence>
<feature type="compositionally biased region" description="Low complexity" evidence="14">
    <location>
        <begin position="617"/>
        <end position="627"/>
    </location>
</feature>
<evidence type="ECO:0000256" key="1">
    <source>
        <dbReference type="ARBA" id="ARBA00001798"/>
    </source>
</evidence>
<dbReference type="GO" id="GO:0016567">
    <property type="term" value="P:protein ubiquitination"/>
    <property type="evidence" value="ECO:0007669"/>
    <property type="project" value="InterPro"/>
</dbReference>
<evidence type="ECO:0000259" key="15">
    <source>
        <dbReference type="PROSITE" id="PS50089"/>
    </source>
</evidence>
<feature type="domain" description="RING-type" evidence="16">
    <location>
        <begin position="223"/>
        <end position="438"/>
    </location>
</feature>
<dbReference type="AlphaFoldDB" id="A0AAW2BX06"/>
<accession>A0AAW2BX06</accession>
<dbReference type="SUPFAM" id="SSF57850">
    <property type="entry name" value="RING/U-box"/>
    <property type="match status" value="3"/>
</dbReference>
<comment type="catalytic activity">
    <reaction evidence="1">
        <text>[E2 ubiquitin-conjugating enzyme]-S-ubiquitinyl-L-cysteine + [acceptor protein]-L-lysine = [E2 ubiquitin-conjugating enzyme]-L-cysteine + [acceptor protein]-N(6)-ubiquitinyl-L-lysine.</text>
        <dbReference type="EC" id="2.3.2.31"/>
    </reaction>
</comment>
<dbReference type="Proteomes" id="UP001459277">
    <property type="component" value="Unassembled WGS sequence"/>
</dbReference>
<dbReference type="InterPro" id="IPR045840">
    <property type="entry name" value="Ariadne"/>
</dbReference>
<dbReference type="CDD" id="cd22583">
    <property type="entry name" value="Rcat_RBR_ARI7-like"/>
    <property type="match status" value="1"/>
</dbReference>
<evidence type="ECO:0000256" key="10">
    <source>
        <dbReference type="ARBA" id="ARBA00022771"/>
    </source>
</evidence>
<keyword evidence="7" id="KW-0808">Transferase</keyword>
<gene>
    <name evidence="17" type="ORF">SO802_029568</name>
</gene>
<comment type="similarity">
    <text evidence="5">Belongs to the RBR family. Ariadne subfamily.</text>
</comment>
<dbReference type="Gene3D" id="3.30.40.10">
    <property type="entry name" value="Zinc/RING finger domain, C3HC4 (zinc finger)"/>
    <property type="match status" value="1"/>
</dbReference>
<feature type="compositionally biased region" description="Basic residues" evidence="14">
    <location>
        <begin position="630"/>
        <end position="643"/>
    </location>
</feature>
<dbReference type="FunFam" id="1.20.120.1750:FF:000005">
    <property type="entry name" value="RBR-type E3 ubiquitin transferase"/>
    <property type="match status" value="1"/>
</dbReference>
<name>A0AAW2BX06_9ROSI</name>
<feature type="region of interest" description="Disordered" evidence="14">
    <location>
        <begin position="616"/>
        <end position="643"/>
    </location>
</feature>
<comment type="caution">
    <text evidence="17">The sequence shown here is derived from an EMBL/GenBank/DDBJ whole genome shotgun (WGS) entry which is preliminary data.</text>
</comment>
<dbReference type="PANTHER" id="PTHR11685">
    <property type="entry name" value="RBR FAMILY RING FINGER AND IBR DOMAIN-CONTAINING"/>
    <property type="match status" value="1"/>
</dbReference>